<dbReference type="GO" id="GO:0004807">
    <property type="term" value="F:triose-phosphate isomerase activity"/>
    <property type="evidence" value="ECO:0007669"/>
    <property type="project" value="UniProtKB-UniRule"/>
</dbReference>
<keyword evidence="3 4" id="KW-0413">Isomerase</keyword>
<dbReference type="InterPro" id="IPR035990">
    <property type="entry name" value="TIM_sf"/>
</dbReference>
<comment type="subcellular location">
    <subcellularLocation>
        <location evidence="4">Cytoplasm</location>
    </subcellularLocation>
</comment>
<sequence>MKKKKIIFNWKLNGNKYTIKCFINKVTYFIKENLEKINKNNIEILISPPIIYLDYVNNLLNNNVNIKLCSQNTDINYLGPFTGEISLKMLKDINVKYVIIGHSERKKFHNENKDIISKKFYISKISNIEPILCIGYEKNILNQIEDIINKYGINILYNTNIAYEPISSIGTGIIPSIDHINNINNMILNFLYKFDKNIKNNINILYGGSVSYKNVYNLIFKTNINGLLIGKSSTKIFDIIKIIKNIILI</sequence>
<comment type="pathway">
    <text evidence="4">Carbohydrate biosynthesis; gluconeogenesis.</text>
</comment>
<accession>A0A2Z5TGR7</accession>
<comment type="subunit">
    <text evidence="4">Homodimer.</text>
</comment>
<dbReference type="EC" id="5.3.1.1" evidence="4"/>
<dbReference type="NCBIfam" id="TIGR00419">
    <property type="entry name" value="tim"/>
    <property type="match status" value="1"/>
</dbReference>
<dbReference type="UniPathway" id="UPA00109">
    <property type="reaction ID" value="UER00189"/>
</dbReference>
<evidence type="ECO:0000256" key="3">
    <source>
        <dbReference type="ARBA" id="ARBA00023235"/>
    </source>
</evidence>
<keyword evidence="4" id="KW-0963">Cytoplasm</keyword>
<organism evidence="5 6">
    <name type="scientific">endosymbiont of Rhynchophorus ferrugineus</name>
    <dbReference type="NCBI Taxonomy" id="1972133"/>
    <lineage>
        <taxon>Bacteria</taxon>
        <taxon>Pseudomonadati</taxon>
        <taxon>Pseudomonadota</taxon>
        <taxon>Gammaproteobacteria</taxon>
        <taxon>Candidatus Nardonella</taxon>
    </lineage>
</organism>
<evidence type="ECO:0000313" key="6">
    <source>
        <dbReference type="Proteomes" id="UP000289537"/>
    </source>
</evidence>
<dbReference type="SUPFAM" id="SSF51351">
    <property type="entry name" value="Triosephosphate isomerase (TIM)"/>
    <property type="match status" value="1"/>
</dbReference>
<dbReference type="Proteomes" id="UP000289537">
    <property type="component" value="Chromosome"/>
</dbReference>
<dbReference type="AlphaFoldDB" id="A0A2Z5TGR7"/>
<dbReference type="RefSeq" id="WP_148708383.1">
    <property type="nucleotide sequence ID" value="NZ_AP018161.1"/>
</dbReference>
<dbReference type="EMBL" id="AP018161">
    <property type="protein sequence ID" value="BBA85033.1"/>
    <property type="molecule type" value="Genomic_DNA"/>
</dbReference>
<dbReference type="OrthoDB" id="9809429at2"/>
<proteinExistence type="inferred from homology"/>
<evidence type="ECO:0000256" key="2">
    <source>
        <dbReference type="ARBA" id="ARBA00007422"/>
    </source>
</evidence>
<dbReference type="UniPathway" id="UPA00138"/>
<comment type="catalytic activity">
    <reaction evidence="4">
        <text>D-glyceraldehyde 3-phosphate = dihydroxyacetone phosphate</text>
        <dbReference type="Rhea" id="RHEA:18585"/>
        <dbReference type="ChEBI" id="CHEBI:57642"/>
        <dbReference type="ChEBI" id="CHEBI:59776"/>
        <dbReference type="EC" id="5.3.1.1"/>
    </reaction>
</comment>
<dbReference type="PANTHER" id="PTHR21139">
    <property type="entry name" value="TRIOSEPHOSPHATE ISOMERASE"/>
    <property type="match status" value="1"/>
</dbReference>
<reference evidence="5 6" key="1">
    <citation type="journal article" date="2017" name="Proc. Natl. Acad. Sci. U.S.A.">
        <title>Small genome symbiont underlies cuticle hardness in beetles.</title>
        <authorList>
            <person name="Anbutsu H."/>
            <person name="Moriyama M."/>
            <person name="Nikoh N."/>
            <person name="Hosokawa T."/>
            <person name="Futahashi R."/>
            <person name="Tanahashi M."/>
            <person name="Meng X.Y."/>
            <person name="Kuriwada T."/>
            <person name="Mori N."/>
            <person name="Oshima K."/>
            <person name="Hattori M."/>
            <person name="Fujie M."/>
            <person name="Satoh N."/>
            <person name="Maeda T."/>
            <person name="Shigenobu S."/>
            <person name="Koga R."/>
            <person name="Fukatsu T."/>
        </authorList>
    </citation>
    <scope>NUCLEOTIDE SEQUENCE [LARGE SCALE GENOMIC DNA]</scope>
    <source>
        <strain evidence="5">NARRFE1</strain>
    </source>
</reference>
<evidence type="ECO:0000256" key="1">
    <source>
        <dbReference type="ARBA" id="ARBA00004939"/>
    </source>
</evidence>
<dbReference type="PROSITE" id="PS00171">
    <property type="entry name" value="TIM_1"/>
    <property type="match status" value="1"/>
</dbReference>
<dbReference type="CDD" id="cd00311">
    <property type="entry name" value="TIM"/>
    <property type="match status" value="1"/>
</dbReference>
<dbReference type="KEGG" id="eor:NARRFE1_00830"/>
<dbReference type="PANTHER" id="PTHR21139:SF42">
    <property type="entry name" value="TRIOSEPHOSPHATE ISOMERASE"/>
    <property type="match status" value="1"/>
</dbReference>
<dbReference type="InterPro" id="IPR000652">
    <property type="entry name" value="Triosephosphate_isomerase"/>
</dbReference>
<dbReference type="PROSITE" id="PS51440">
    <property type="entry name" value="TIM_2"/>
    <property type="match status" value="1"/>
</dbReference>
<comment type="similarity">
    <text evidence="2 4">Belongs to the triosephosphate isomerase family.</text>
</comment>
<dbReference type="GO" id="GO:0006096">
    <property type="term" value="P:glycolytic process"/>
    <property type="evidence" value="ECO:0007669"/>
    <property type="project" value="UniProtKB-UniRule"/>
</dbReference>
<dbReference type="InterPro" id="IPR020861">
    <property type="entry name" value="Triosephosphate_isomerase_AS"/>
</dbReference>
<dbReference type="GO" id="GO:0046166">
    <property type="term" value="P:glyceraldehyde-3-phosphate biosynthetic process"/>
    <property type="evidence" value="ECO:0007669"/>
    <property type="project" value="TreeGrafter"/>
</dbReference>
<evidence type="ECO:0000313" key="5">
    <source>
        <dbReference type="EMBL" id="BBA85033.1"/>
    </source>
</evidence>
<gene>
    <name evidence="5" type="primary">tpiA</name>
    <name evidence="5" type="ORF">NARRFE1_00830</name>
</gene>
<dbReference type="Gene3D" id="3.20.20.70">
    <property type="entry name" value="Aldolase class I"/>
    <property type="match status" value="1"/>
</dbReference>
<dbReference type="GO" id="GO:0019563">
    <property type="term" value="P:glycerol catabolic process"/>
    <property type="evidence" value="ECO:0007669"/>
    <property type="project" value="TreeGrafter"/>
</dbReference>
<dbReference type="GO" id="GO:0005829">
    <property type="term" value="C:cytosol"/>
    <property type="evidence" value="ECO:0007669"/>
    <property type="project" value="TreeGrafter"/>
</dbReference>
<dbReference type="Pfam" id="PF00121">
    <property type="entry name" value="TIM"/>
    <property type="match status" value="1"/>
</dbReference>
<keyword evidence="6" id="KW-1185">Reference proteome</keyword>
<protein>
    <recommendedName>
        <fullName evidence="4">Triosephosphate isomerase</fullName>
        <ecNumber evidence="4">5.3.1.1</ecNumber>
    </recommendedName>
</protein>
<dbReference type="GO" id="GO:0006094">
    <property type="term" value="P:gluconeogenesis"/>
    <property type="evidence" value="ECO:0007669"/>
    <property type="project" value="UniProtKB-UniPathway"/>
</dbReference>
<evidence type="ECO:0000256" key="4">
    <source>
        <dbReference type="RuleBase" id="RU363013"/>
    </source>
</evidence>
<dbReference type="InterPro" id="IPR013785">
    <property type="entry name" value="Aldolase_TIM"/>
</dbReference>
<keyword evidence="4" id="KW-0312">Gluconeogenesis</keyword>
<keyword evidence="4" id="KW-0324">Glycolysis</keyword>
<comment type="pathway">
    <text evidence="1">Carbohydrate metabolism; erythritol degradation.</text>
</comment>
<name>A0A2Z5TGR7_9GAMM</name>
<comment type="pathway">
    <text evidence="4">Carbohydrate degradation; glycolysis; D-glyceraldehyde 3-phosphate from glycerone phosphate: step 1/1.</text>
</comment>